<dbReference type="AlphaFoldDB" id="A0A8H3EZH6"/>
<dbReference type="OrthoDB" id="62952at2759"/>
<dbReference type="Proteomes" id="UP000664534">
    <property type="component" value="Unassembled WGS sequence"/>
</dbReference>
<protein>
    <submittedName>
        <fullName evidence="1">Uncharacterized protein</fullName>
    </submittedName>
</protein>
<dbReference type="EMBL" id="CAJPDT010000009">
    <property type="protein sequence ID" value="CAF9911646.1"/>
    <property type="molecule type" value="Genomic_DNA"/>
</dbReference>
<dbReference type="Gene3D" id="1.25.40.10">
    <property type="entry name" value="Tetratricopeptide repeat domain"/>
    <property type="match status" value="1"/>
</dbReference>
<dbReference type="SUPFAM" id="SSF48452">
    <property type="entry name" value="TPR-like"/>
    <property type="match status" value="1"/>
</dbReference>
<comment type="caution">
    <text evidence="1">The sequence shown here is derived from an EMBL/GenBank/DDBJ whole genome shotgun (WGS) entry which is preliminary data.</text>
</comment>
<keyword evidence="2" id="KW-1185">Reference proteome</keyword>
<evidence type="ECO:0000313" key="1">
    <source>
        <dbReference type="EMBL" id="CAF9911646.1"/>
    </source>
</evidence>
<reference evidence="1" key="1">
    <citation type="submission" date="2021-03" db="EMBL/GenBank/DDBJ databases">
        <authorList>
            <person name="Tagirdzhanova G."/>
        </authorList>
    </citation>
    <scope>NUCLEOTIDE SEQUENCE</scope>
</reference>
<evidence type="ECO:0000313" key="2">
    <source>
        <dbReference type="Proteomes" id="UP000664534"/>
    </source>
</evidence>
<name>A0A8H3EZH6_9LECA</name>
<dbReference type="InterPro" id="IPR011990">
    <property type="entry name" value="TPR-like_helical_dom_sf"/>
</dbReference>
<sequence>MGTTDHMSPSHVGQGEASCERNLLTRSQGAVQDAMSPFMRTPLEIRNQIYEYLLSTKHTKVDFLDEEPVRDALLPGLGYVLGWPLRARRVYHFHPTILVTNHQINQEASQILRDNLFVKLTNIVTGHGIAFELEGLPVVAENELASRITCSVIELSLVINNGATYEPWSSTSVFAGDDINTFCRVLLRSSLQSSLSIAVALDAQSTTSSLKLLEPFHRLHSLETANITGQLSNDYKSGLIASLLRQAPGFDTVIQEVKNTIREGDQAGTDKDYPTAIARYKKALEDNEDCRKFAAHDVKCGRFQKVYHRAVYMGMALALNEKLALTYLESKNYSRAHKWAKSGLLLINPFSEEMKLFARFESLAAQASEALGLLGRAAEEMADAVCYDPEDSKMAAELARLKLKIQSGHGDLAGA</sequence>
<organism evidence="1 2">
    <name type="scientific">Imshaugia aleurites</name>
    <dbReference type="NCBI Taxonomy" id="172621"/>
    <lineage>
        <taxon>Eukaryota</taxon>
        <taxon>Fungi</taxon>
        <taxon>Dikarya</taxon>
        <taxon>Ascomycota</taxon>
        <taxon>Pezizomycotina</taxon>
        <taxon>Lecanoromycetes</taxon>
        <taxon>OSLEUM clade</taxon>
        <taxon>Lecanoromycetidae</taxon>
        <taxon>Lecanorales</taxon>
        <taxon>Lecanorineae</taxon>
        <taxon>Parmeliaceae</taxon>
        <taxon>Imshaugia</taxon>
    </lineage>
</organism>
<accession>A0A8H3EZH6</accession>
<gene>
    <name evidence="1" type="ORF">IMSHALPRED_010533</name>
</gene>
<proteinExistence type="predicted"/>